<dbReference type="SUPFAM" id="SSF158457">
    <property type="entry name" value="Orange domain-like"/>
    <property type="match status" value="1"/>
</dbReference>
<sequence length="229" mass="25008">MPVPVSPCKPISSQDTSPGIPNTPTEMPQDAARIPSVNSESQNREELVDPDVVAGYQDCLKETLRYLLEEEHLAMDHPVVMGLAEHLTRDHAHTELNKLSHELTTSVLAYASSPSVPQDSGDRDGIANSGQTPVSAGYEVTLIEECVEDSDSVTNESVCETEMEECSDSDADCDFSDDYSDTEEAQVTEVIMGDPELRRQLLRLVYQGCDLFASPPIVTEVQPGLVLQL</sequence>
<evidence type="ECO:0000256" key="1">
    <source>
        <dbReference type="SAM" id="MobiDB-lite"/>
    </source>
</evidence>
<keyword evidence="3" id="KW-1185">Reference proteome</keyword>
<name>A0AAN8WQD4_HALRR</name>
<organism evidence="2 3">
    <name type="scientific">Halocaridina rubra</name>
    <name type="common">Hawaiian red shrimp</name>
    <dbReference type="NCBI Taxonomy" id="373956"/>
    <lineage>
        <taxon>Eukaryota</taxon>
        <taxon>Metazoa</taxon>
        <taxon>Ecdysozoa</taxon>
        <taxon>Arthropoda</taxon>
        <taxon>Crustacea</taxon>
        <taxon>Multicrustacea</taxon>
        <taxon>Malacostraca</taxon>
        <taxon>Eumalacostraca</taxon>
        <taxon>Eucarida</taxon>
        <taxon>Decapoda</taxon>
        <taxon>Pleocyemata</taxon>
        <taxon>Caridea</taxon>
        <taxon>Atyoidea</taxon>
        <taxon>Atyidae</taxon>
        <taxon>Halocaridina</taxon>
    </lineage>
</organism>
<accession>A0AAN8WQD4</accession>
<dbReference type="Proteomes" id="UP001381693">
    <property type="component" value="Unassembled WGS sequence"/>
</dbReference>
<feature type="region of interest" description="Disordered" evidence="1">
    <location>
        <begin position="1"/>
        <end position="46"/>
    </location>
</feature>
<evidence type="ECO:0000313" key="3">
    <source>
        <dbReference type="Proteomes" id="UP001381693"/>
    </source>
</evidence>
<reference evidence="2 3" key="1">
    <citation type="submission" date="2023-11" db="EMBL/GenBank/DDBJ databases">
        <title>Halocaridina rubra genome assembly.</title>
        <authorList>
            <person name="Smith C."/>
        </authorList>
    </citation>
    <scope>NUCLEOTIDE SEQUENCE [LARGE SCALE GENOMIC DNA]</scope>
    <source>
        <strain evidence="2">EP-1</strain>
        <tissue evidence="2">Whole</tissue>
    </source>
</reference>
<dbReference type="AlphaFoldDB" id="A0AAN8WQD4"/>
<proteinExistence type="predicted"/>
<feature type="compositionally biased region" description="Polar residues" evidence="1">
    <location>
        <begin position="11"/>
        <end position="26"/>
    </location>
</feature>
<dbReference type="EMBL" id="JAXCGZ010021189">
    <property type="protein sequence ID" value="KAK7057006.1"/>
    <property type="molecule type" value="Genomic_DNA"/>
</dbReference>
<evidence type="ECO:0000313" key="2">
    <source>
        <dbReference type="EMBL" id="KAK7057006.1"/>
    </source>
</evidence>
<dbReference type="Gene3D" id="6.10.250.980">
    <property type="match status" value="1"/>
</dbReference>
<comment type="caution">
    <text evidence="2">The sequence shown here is derived from an EMBL/GenBank/DDBJ whole genome shotgun (WGS) entry which is preliminary data.</text>
</comment>
<gene>
    <name evidence="2" type="ORF">SK128_012335</name>
</gene>
<protein>
    <submittedName>
        <fullName evidence="2">Uncharacterized protein</fullName>
    </submittedName>
</protein>
<feature type="region of interest" description="Disordered" evidence="1">
    <location>
        <begin position="112"/>
        <end position="133"/>
    </location>
</feature>